<dbReference type="OrthoDB" id="7678918at2"/>
<evidence type="ECO:0000313" key="1">
    <source>
        <dbReference type="EMBL" id="CTQ42100.1"/>
    </source>
</evidence>
<evidence type="ECO:0000313" key="2">
    <source>
        <dbReference type="Proteomes" id="UP000048926"/>
    </source>
</evidence>
<protein>
    <recommendedName>
        <fullName evidence="3">NHLP leader peptide family natural product</fullName>
    </recommendedName>
</protein>
<dbReference type="AlphaFoldDB" id="A0A0M6XZ94"/>
<dbReference type="Proteomes" id="UP000048926">
    <property type="component" value="Unassembled WGS sequence"/>
</dbReference>
<dbReference type="STRING" id="187304.B0E33_27475"/>
<proteinExistence type="predicted"/>
<reference evidence="2" key="1">
    <citation type="submission" date="2015-07" db="EMBL/GenBank/DDBJ databases">
        <authorList>
            <person name="Rodrigo-Torres Lidia"/>
            <person name="Arahal R.David."/>
        </authorList>
    </citation>
    <scope>NUCLEOTIDE SEQUENCE [LARGE SCALE GENOMIC DNA]</scope>
    <source>
        <strain evidence="2">CECT 4801</strain>
    </source>
</reference>
<organism evidence="1 2">
    <name type="scientific">Roseibium aggregatum</name>
    <dbReference type="NCBI Taxonomy" id="187304"/>
    <lineage>
        <taxon>Bacteria</taxon>
        <taxon>Pseudomonadati</taxon>
        <taxon>Pseudomonadota</taxon>
        <taxon>Alphaproteobacteria</taxon>
        <taxon>Hyphomicrobiales</taxon>
        <taxon>Stappiaceae</taxon>
        <taxon>Roseibium</taxon>
    </lineage>
</organism>
<name>A0A0M6XZ94_9HYPH</name>
<dbReference type="EMBL" id="CXST01000001">
    <property type="protein sequence ID" value="CTQ42100.1"/>
    <property type="molecule type" value="Genomic_DNA"/>
</dbReference>
<keyword evidence="2" id="KW-1185">Reference proteome</keyword>
<dbReference type="RefSeq" id="WP_055654044.1">
    <property type="nucleotide sequence ID" value="NZ_CXST01000001.1"/>
</dbReference>
<evidence type="ECO:0008006" key="3">
    <source>
        <dbReference type="Google" id="ProtNLM"/>
    </source>
</evidence>
<accession>A0A0M6XZ94</accession>
<sequence length="96" mass="10169">MHADTTSRTELEIGAKLGAIIQNATARERLVANPAEVLAEVGINSDAAIFADTADLVHLIIPAEVDAARVAAGDEKYFEELGKAALGNCFYEDVPE</sequence>
<gene>
    <name evidence="1" type="ORF">LAL4801_00523</name>
</gene>